<evidence type="ECO:0000256" key="1">
    <source>
        <dbReference type="ARBA" id="ARBA00004138"/>
    </source>
</evidence>
<dbReference type="Proteomes" id="UP001295684">
    <property type="component" value="Unassembled WGS sequence"/>
</dbReference>
<dbReference type="GO" id="GO:0008017">
    <property type="term" value="F:microtubule binding"/>
    <property type="evidence" value="ECO:0007669"/>
    <property type="project" value="TreeGrafter"/>
</dbReference>
<evidence type="ECO:0000256" key="6">
    <source>
        <dbReference type="ARBA" id="ARBA00023273"/>
    </source>
</evidence>
<feature type="region of interest" description="Disordered" evidence="8">
    <location>
        <begin position="1"/>
        <end position="22"/>
    </location>
</feature>
<evidence type="ECO:0000256" key="3">
    <source>
        <dbReference type="ARBA" id="ARBA00014087"/>
    </source>
</evidence>
<evidence type="ECO:0000256" key="8">
    <source>
        <dbReference type="SAM" id="MobiDB-lite"/>
    </source>
</evidence>
<dbReference type="AlphaFoldDB" id="A0AAD1UH52"/>
<comment type="subcellular location">
    <subcellularLocation>
        <location evidence="1">Cell projection</location>
        <location evidence="1">Cilium</location>
    </subcellularLocation>
</comment>
<evidence type="ECO:0000256" key="4">
    <source>
        <dbReference type="ARBA" id="ARBA00023054"/>
    </source>
</evidence>
<keyword evidence="4 7" id="KW-0175">Coiled coil</keyword>
<reference evidence="9" key="1">
    <citation type="submission" date="2023-07" db="EMBL/GenBank/DDBJ databases">
        <authorList>
            <consortium name="AG Swart"/>
            <person name="Singh M."/>
            <person name="Singh A."/>
            <person name="Seah K."/>
            <person name="Emmerich C."/>
        </authorList>
    </citation>
    <scope>NUCLEOTIDE SEQUENCE</scope>
    <source>
        <strain evidence="9">DP1</strain>
    </source>
</reference>
<evidence type="ECO:0000313" key="9">
    <source>
        <dbReference type="EMBL" id="CAI2369308.1"/>
    </source>
</evidence>
<dbReference type="GO" id="GO:0036064">
    <property type="term" value="C:ciliary basal body"/>
    <property type="evidence" value="ECO:0007669"/>
    <property type="project" value="TreeGrafter"/>
</dbReference>
<dbReference type="PANTHER" id="PTHR31954">
    <property type="entry name" value="CILIA- AND FLAGELLA-ASSOCIATED PROTEIN 157"/>
    <property type="match status" value="1"/>
</dbReference>
<protein>
    <recommendedName>
        <fullName evidence="3">Cilia- and flagella-associated protein 157</fullName>
    </recommendedName>
</protein>
<evidence type="ECO:0000256" key="7">
    <source>
        <dbReference type="SAM" id="Coils"/>
    </source>
</evidence>
<dbReference type="PANTHER" id="PTHR31954:SF1">
    <property type="entry name" value="CILIA- AND FLAGELLA-ASSOCIATED PROTEIN 157"/>
    <property type="match status" value="1"/>
</dbReference>
<evidence type="ECO:0000256" key="2">
    <source>
        <dbReference type="ARBA" id="ARBA00010841"/>
    </source>
</evidence>
<keyword evidence="6" id="KW-0966">Cell projection</keyword>
<name>A0AAD1UH52_EUPCR</name>
<keyword evidence="10" id="KW-1185">Reference proteome</keyword>
<feature type="coiled-coil region" evidence="7">
    <location>
        <begin position="230"/>
        <end position="352"/>
    </location>
</feature>
<organism evidence="9 10">
    <name type="scientific">Euplotes crassus</name>
    <dbReference type="NCBI Taxonomy" id="5936"/>
    <lineage>
        <taxon>Eukaryota</taxon>
        <taxon>Sar</taxon>
        <taxon>Alveolata</taxon>
        <taxon>Ciliophora</taxon>
        <taxon>Intramacronucleata</taxon>
        <taxon>Spirotrichea</taxon>
        <taxon>Hypotrichia</taxon>
        <taxon>Euplotida</taxon>
        <taxon>Euplotidae</taxon>
        <taxon>Moneuplotes</taxon>
    </lineage>
</organism>
<accession>A0AAD1UH52</accession>
<proteinExistence type="inferred from homology"/>
<sequence length="443" mass="51757">MSKKKGKKDELALSPPEDDFRSYLNKGCVIEDLSERLKELTEVNNKKRKEFAELTQTLDTERDTLKSLTQYLQNELDKLERGCEDKNAEKMRIKDDIQRIQKEYQEKLDELRAEKEEIIIKGNQAINTKESNLDQKEGIFAEKKKLEQQIIDLENSLADQTKRRITEVSDKEREKISATANLKDNMKEKIDETKANLKALNDEQLQTTTRLTILQNHQLTTELEYQSKQTEKLLNKNNKMQDQISSLKRDIELHKEIESELAKKFHRSQKKIKKLNEEVKVFDDQLSDMKTKDENEKKDKIDNAKNSEDLVNVMEHKLEEIESQLTSTTSNFEGLQIEYNNLQDKLSESKDKYKRAALICTDFLEDMLNSNPNILNDQSINFNLELLKTTPLEKLPKEEKSKLVEDLLRQIQPYLSTNNLSVDPPESMKMYGMKGKHSKGSFF</sequence>
<dbReference type="EMBL" id="CAMPGE010010459">
    <property type="protein sequence ID" value="CAI2369308.1"/>
    <property type="molecule type" value="Genomic_DNA"/>
</dbReference>
<feature type="coiled-coil region" evidence="7">
    <location>
        <begin position="30"/>
        <end position="203"/>
    </location>
</feature>
<keyword evidence="5" id="KW-0969">Cilium</keyword>
<dbReference type="InterPro" id="IPR038844">
    <property type="entry name" value="CFAP157"/>
</dbReference>
<comment type="caution">
    <text evidence="9">The sequence shown here is derived from an EMBL/GenBank/DDBJ whole genome shotgun (WGS) entry which is preliminary data.</text>
</comment>
<gene>
    <name evidence="9" type="ORF">ECRASSUSDP1_LOCUS10607</name>
</gene>
<comment type="similarity">
    <text evidence="2">Belongs to the CFAP157 family.</text>
</comment>
<evidence type="ECO:0000256" key="5">
    <source>
        <dbReference type="ARBA" id="ARBA00023069"/>
    </source>
</evidence>
<evidence type="ECO:0000313" key="10">
    <source>
        <dbReference type="Proteomes" id="UP001295684"/>
    </source>
</evidence>